<evidence type="ECO:0000256" key="1">
    <source>
        <dbReference type="SAM" id="Phobius"/>
    </source>
</evidence>
<protein>
    <submittedName>
        <fullName evidence="2">Uncharacterized protein</fullName>
    </submittedName>
</protein>
<organism evidence="2">
    <name type="scientific">uncultured Sulfurovum sp</name>
    <dbReference type="NCBI Taxonomy" id="269237"/>
    <lineage>
        <taxon>Bacteria</taxon>
        <taxon>Pseudomonadati</taxon>
        <taxon>Campylobacterota</taxon>
        <taxon>Epsilonproteobacteria</taxon>
        <taxon>Campylobacterales</taxon>
        <taxon>Sulfurovaceae</taxon>
        <taxon>Sulfurovum</taxon>
        <taxon>environmental samples</taxon>
    </lineage>
</organism>
<gene>
    <name evidence="2" type="ORF">HELGO_WM17458</name>
</gene>
<accession>A0A6S6TT99</accession>
<keyword evidence="1" id="KW-0472">Membrane</keyword>
<dbReference type="AlphaFoldDB" id="A0A6S6TT99"/>
<proteinExistence type="predicted"/>
<name>A0A6S6TT99_9BACT</name>
<dbReference type="EMBL" id="CACVAU010000053">
    <property type="protein sequence ID" value="CAA6818286.1"/>
    <property type="molecule type" value="Genomic_DNA"/>
</dbReference>
<feature type="transmembrane region" description="Helical" evidence="1">
    <location>
        <begin position="6"/>
        <end position="25"/>
    </location>
</feature>
<keyword evidence="1" id="KW-0812">Transmembrane</keyword>
<reference evidence="2" key="1">
    <citation type="submission" date="2020-01" db="EMBL/GenBank/DDBJ databases">
        <authorList>
            <person name="Meier V. D."/>
            <person name="Meier V D."/>
        </authorList>
    </citation>
    <scope>NUCLEOTIDE SEQUENCE</scope>
    <source>
        <strain evidence="2">HLG_WM_MAG_05</strain>
    </source>
</reference>
<evidence type="ECO:0000313" key="2">
    <source>
        <dbReference type="EMBL" id="CAA6818286.1"/>
    </source>
</evidence>
<sequence length="177" mass="21158">MLDLNNIGIGAIVGATIVTTANIFLHQRNLKLDRSKEQLKNLYNPLNAIIQMRKKHLDFLRIDSNNFEKFASEYYQFFLDLRKIYLENEVYASLELRTAFHTLNHNHEVEVYNHRIYKNLTESDEVNKRISLFELERKTNEDEQSEFEENIEKVINVIINDMNDLYAHKLVSRYFKK</sequence>
<keyword evidence="1" id="KW-1133">Transmembrane helix</keyword>